<evidence type="ECO:0000313" key="1">
    <source>
        <dbReference type="EMBL" id="KKN80766.1"/>
    </source>
</evidence>
<proteinExistence type="predicted"/>
<comment type="caution">
    <text evidence="1">The sequence shown here is derived from an EMBL/GenBank/DDBJ whole genome shotgun (WGS) entry which is preliminary data.</text>
</comment>
<dbReference type="AlphaFoldDB" id="A0A0F9W539"/>
<organism evidence="1">
    <name type="scientific">marine sediment metagenome</name>
    <dbReference type="NCBI Taxonomy" id="412755"/>
    <lineage>
        <taxon>unclassified sequences</taxon>
        <taxon>metagenomes</taxon>
        <taxon>ecological metagenomes</taxon>
    </lineage>
</organism>
<name>A0A0F9W539_9ZZZZ</name>
<dbReference type="Gene3D" id="2.40.30.20">
    <property type="match status" value="1"/>
</dbReference>
<dbReference type="EMBL" id="LAZR01000225">
    <property type="protein sequence ID" value="KKN80766.1"/>
    <property type="molecule type" value="Genomic_DNA"/>
</dbReference>
<accession>A0A0F9W539</accession>
<protein>
    <submittedName>
        <fullName evidence="1">Uncharacterized protein</fullName>
    </submittedName>
</protein>
<reference evidence="1" key="1">
    <citation type="journal article" date="2015" name="Nature">
        <title>Complex archaea that bridge the gap between prokaryotes and eukaryotes.</title>
        <authorList>
            <person name="Spang A."/>
            <person name="Saw J.H."/>
            <person name="Jorgensen S.L."/>
            <person name="Zaremba-Niedzwiedzka K."/>
            <person name="Martijn J."/>
            <person name="Lind A.E."/>
            <person name="van Eijk R."/>
            <person name="Schleper C."/>
            <person name="Guy L."/>
            <person name="Ettema T.J."/>
        </authorList>
    </citation>
    <scope>NUCLEOTIDE SEQUENCE</scope>
</reference>
<dbReference type="InterPro" id="IPR023366">
    <property type="entry name" value="ATP_synth_asu-like_sf"/>
</dbReference>
<sequence>MRRLIVAVVLLLAGNAWGADPVVLPVVIPQDSLVIVIPQFGIPAIPTLDRAYRAGGTITVNATDIIFNLTSTQDFIIQDNGTPIFTVLDSGTISIGGDVTMANGKWIGAGSGKGQIVFDDSNDEIEILNAQLGVGTSSPDTLGHFVSATSTELRLETSGASDPTLSFKTTNTANQINVFLDENLGNDRLVVQGMTAGVGTDFQVEAVTGQVATLRLRSGTVASTITQSATQLVLKHLLLDGDIIFQVNDGGSNTSALIIDGATTNISLPADNQQLEFGLATDYTIQWDNPNTDALHTITSGTFAFMGGNFGAGTASPNAPLEVKGALPGNVGGFPSGHFHVTGDGTAQFSNSVITGHSAYNTNTQLWYLGSMSSSNDNICFINRQDGDVHFYTNDTFRMVIDANGNVGIGLIPTANMAGLSIEAGLLTLKETTTPTADTNYAKLWTTSDNELFFQDGAGGNHLLHGDAFSNIWFHAAGTVEVAISTQNAFTKIDSFAVVGNEDDLAHLVGSAAANTLTLSSIADGEYEISFHASITATGGADKEMVIVLGITLAVPLDITNVTDDLVTPIVITSVAHGLENGDMVEIAGVLVNTAANGSFIVASKADDTFEIVALDGSATTGNGDYDEGTPTGNVTIEYPGNMVVHREVRGATLGAISATGLHVLAGSDVLALYVANLDGTTNLTVHAVSFDAFRIGD</sequence>
<gene>
    <name evidence="1" type="ORF">LCGC14_0325720</name>
</gene>